<reference evidence="3 4" key="1">
    <citation type="submission" date="2018-08" db="EMBL/GenBank/DDBJ databases">
        <title>Draft genome of the lignicolous fungus Coniochaeta pulveracea.</title>
        <authorList>
            <person name="Borstlap C.J."/>
            <person name="De Witt R.N."/>
            <person name="Botha A."/>
            <person name="Volschenk H."/>
        </authorList>
    </citation>
    <scope>NUCLEOTIDE SEQUENCE [LARGE SCALE GENOMIC DNA]</scope>
    <source>
        <strain evidence="3 4">CAB683</strain>
    </source>
</reference>
<feature type="region of interest" description="Disordered" evidence="1">
    <location>
        <begin position="411"/>
        <end position="472"/>
    </location>
</feature>
<feature type="region of interest" description="Disordered" evidence="1">
    <location>
        <begin position="105"/>
        <end position="140"/>
    </location>
</feature>
<name>A0A420Y802_9PEZI</name>
<feature type="compositionally biased region" description="Low complexity" evidence="1">
    <location>
        <begin position="447"/>
        <end position="461"/>
    </location>
</feature>
<organism evidence="3 4">
    <name type="scientific">Coniochaeta pulveracea</name>
    <dbReference type="NCBI Taxonomy" id="177199"/>
    <lineage>
        <taxon>Eukaryota</taxon>
        <taxon>Fungi</taxon>
        <taxon>Dikarya</taxon>
        <taxon>Ascomycota</taxon>
        <taxon>Pezizomycotina</taxon>
        <taxon>Sordariomycetes</taxon>
        <taxon>Sordariomycetidae</taxon>
        <taxon>Coniochaetales</taxon>
        <taxon>Coniochaetaceae</taxon>
        <taxon>Coniochaeta</taxon>
    </lineage>
</organism>
<dbReference type="PANTHER" id="PTHR28065">
    <property type="entry name" value="FREQUENIN"/>
    <property type="match status" value="1"/>
</dbReference>
<sequence>MATPKRDSEEATPHRMQAHADQPQDLASPNHSPDHPHQDDSRLQSQQLSPPSAPHDYIKIGSGPSHEQAPSGETSSTELDIKKIAELPEFNFGKAATAFTAGAQSGVGSLTSPVSPPSLSIKTSSVGARRTIADRTAQRQAQAEKMLFSDLYKSPKSPLSKFRNSLPHPITVTSSQDYDADLVSKDKSKNKEAVRKFLAEKIRNDWDFQWPLPTTAADGTKTAASDYTKTEEGKSNDVVEKRDPATEAAAPSSKVPFLFNTVPTRTSSSTNGRGTEVEDRDSGHEADSESDAASVYSIVSEDATYFRPRAEWTSDLSDSEVAQAATSPKGFSPFRFDSPDAVGAAVRSKVQAKRAKRRRALRDEVAWNDGLACFVARRDAWTGAKTVRVKPKTTVTSPISTHSSRHLFWRTKSHTRTDSTSSQNDHGTSPLMPSMSAPVVGGHNGNPLSPSTTHASHTSSLEGDAVKPPSPLDYPIETLLPLAPPLIPPGNSMRSSIVPGIYASIYDKVVKHSMQPSCPINLSDMIRSCVAGWKRDGEWPPRITPPEPSVTAVRSKKLDGEGGRKMSFGSFLGGKTRTSEESKESKEDDVGKGLRRSLQKVFR</sequence>
<dbReference type="InterPro" id="IPR053274">
    <property type="entry name" value="Fluconazole_resistance"/>
</dbReference>
<dbReference type="STRING" id="177199.A0A420Y802"/>
<evidence type="ECO:0000256" key="1">
    <source>
        <dbReference type="SAM" id="MobiDB-lite"/>
    </source>
</evidence>
<keyword evidence="4" id="KW-1185">Reference proteome</keyword>
<evidence type="ECO:0000313" key="4">
    <source>
        <dbReference type="Proteomes" id="UP000275385"/>
    </source>
</evidence>
<dbReference type="EMBL" id="QVQW01000036">
    <property type="protein sequence ID" value="RKU43947.1"/>
    <property type="molecule type" value="Genomic_DNA"/>
</dbReference>
<feature type="compositionally biased region" description="Basic and acidic residues" evidence="1">
    <location>
        <begin position="1"/>
        <end position="13"/>
    </location>
</feature>
<dbReference type="AlphaFoldDB" id="A0A420Y802"/>
<feature type="domain" description="Gag1-like clamp" evidence="2">
    <location>
        <begin position="332"/>
        <end position="540"/>
    </location>
</feature>
<feature type="compositionally biased region" description="Basic residues" evidence="1">
    <location>
        <begin position="593"/>
        <end position="603"/>
    </location>
</feature>
<proteinExistence type="predicted"/>
<dbReference type="InterPro" id="IPR025124">
    <property type="entry name" value="Gag1-like_clamp"/>
</dbReference>
<comment type="caution">
    <text evidence="3">The sequence shown here is derived from an EMBL/GenBank/DDBJ whole genome shotgun (WGS) entry which is preliminary data.</text>
</comment>
<feature type="compositionally biased region" description="Basic and acidic residues" evidence="1">
    <location>
        <begin position="275"/>
        <end position="287"/>
    </location>
</feature>
<feature type="region of interest" description="Disordered" evidence="1">
    <location>
        <begin position="154"/>
        <end position="176"/>
    </location>
</feature>
<accession>A0A420Y802</accession>
<feature type="region of interest" description="Disordered" evidence="1">
    <location>
        <begin position="537"/>
        <end position="603"/>
    </location>
</feature>
<feature type="compositionally biased region" description="Basic and acidic residues" evidence="1">
    <location>
        <begin position="577"/>
        <end position="592"/>
    </location>
</feature>
<feature type="compositionally biased region" description="Basic and acidic residues" evidence="1">
    <location>
        <begin position="228"/>
        <end position="245"/>
    </location>
</feature>
<dbReference type="PANTHER" id="PTHR28065:SF1">
    <property type="entry name" value="DUF4050 DOMAIN-CONTAINING PROTEIN"/>
    <property type="match status" value="1"/>
</dbReference>
<evidence type="ECO:0000313" key="3">
    <source>
        <dbReference type="EMBL" id="RKU43947.1"/>
    </source>
</evidence>
<feature type="compositionally biased region" description="Low complexity" evidence="1">
    <location>
        <begin position="264"/>
        <end position="274"/>
    </location>
</feature>
<evidence type="ECO:0000259" key="2">
    <source>
        <dbReference type="Pfam" id="PF13259"/>
    </source>
</evidence>
<feature type="compositionally biased region" description="Polar residues" evidence="1">
    <location>
        <begin position="418"/>
        <end position="427"/>
    </location>
</feature>
<protein>
    <recommendedName>
        <fullName evidence="2">Gag1-like clamp domain-containing protein</fullName>
    </recommendedName>
</protein>
<gene>
    <name evidence="3" type="ORF">DL546_003087</name>
</gene>
<dbReference type="Pfam" id="PF13259">
    <property type="entry name" value="clamp_Gag1-like"/>
    <property type="match status" value="1"/>
</dbReference>
<feature type="region of interest" description="Disordered" evidence="1">
    <location>
        <begin position="1"/>
        <end position="80"/>
    </location>
</feature>
<feature type="compositionally biased region" description="Basic and acidic residues" evidence="1">
    <location>
        <begin position="32"/>
        <end position="42"/>
    </location>
</feature>
<dbReference type="OrthoDB" id="5422958at2759"/>
<feature type="compositionally biased region" description="Low complexity" evidence="1">
    <location>
        <begin position="105"/>
        <end position="120"/>
    </location>
</feature>
<feature type="region of interest" description="Disordered" evidence="1">
    <location>
        <begin position="210"/>
        <end position="293"/>
    </location>
</feature>
<dbReference type="Proteomes" id="UP000275385">
    <property type="component" value="Unassembled WGS sequence"/>
</dbReference>